<feature type="chain" id="PRO_5033424059" evidence="5">
    <location>
        <begin position="18"/>
        <end position="307"/>
    </location>
</feature>
<dbReference type="PANTHER" id="PTHR46476:SF13">
    <property type="entry name" value="2, PUTATIVE, EXPRESSED-RELATED"/>
    <property type="match status" value="1"/>
</dbReference>
<dbReference type="CDD" id="cd06544">
    <property type="entry name" value="GH18_narbonin"/>
    <property type="match status" value="1"/>
</dbReference>
<keyword evidence="5" id="KW-0732">Signal</keyword>
<keyword evidence="2 3" id="KW-0326">Glycosidase</keyword>
<dbReference type="PRINTS" id="PR00551">
    <property type="entry name" value="2SGLOBULIN"/>
</dbReference>
<accession>A0A438G0Y2</accession>
<dbReference type="PANTHER" id="PTHR46476">
    <property type="entry name" value="CHITINASE 2-LIKE"/>
    <property type="match status" value="1"/>
</dbReference>
<dbReference type="InterPro" id="IPR017853">
    <property type="entry name" value="GH"/>
</dbReference>
<dbReference type="PROSITE" id="PS51910">
    <property type="entry name" value="GH18_2"/>
    <property type="match status" value="1"/>
</dbReference>
<evidence type="ECO:0000313" key="7">
    <source>
        <dbReference type="EMBL" id="RVW65880.1"/>
    </source>
</evidence>
<name>A0A438G0Y2_VITVI</name>
<dbReference type="InterPro" id="IPR000677">
    <property type="entry name" value="Chitinase-like"/>
</dbReference>
<evidence type="ECO:0000256" key="4">
    <source>
        <dbReference type="RuleBase" id="RU004453"/>
    </source>
</evidence>
<feature type="domain" description="GH18" evidence="6">
    <location>
        <begin position="31"/>
        <end position="306"/>
    </location>
</feature>
<dbReference type="EMBL" id="QGNW01000002">
    <property type="protein sequence ID" value="RVX22829.1"/>
    <property type="molecule type" value="Genomic_DNA"/>
</dbReference>
<dbReference type="GO" id="GO:0004553">
    <property type="term" value="F:hydrolase activity, hydrolyzing O-glycosyl compounds"/>
    <property type="evidence" value="ECO:0007669"/>
    <property type="project" value="InterPro"/>
</dbReference>
<evidence type="ECO:0000256" key="1">
    <source>
        <dbReference type="ARBA" id="ARBA00022801"/>
    </source>
</evidence>
<dbReference type="Gene3D" id="3.20.20.80">
    <property type="entry name" value="Glycosidases"/>
    <property type="match status" value="1"/>
</dbReference>
<gene>
    <name evidence="7" type="primary">CHIT2_1</name>
    <name evidence="8" type="synonym">CHIT2_4</name>
    <name evidence="7" type="ORF">CK203_007256</name>
    <name evidence="8" type="ORF">CK203_008201</name>
</gene>
<evidence type="ECO:0000313" key="8">
    <source>
        <dbReference type="EMBL" id="RVX22829.1"/>
    </source>
</evidence>
<keyword evidence="1 3" id="KW-0378">Hydrolase</keyword>
<dbReference type="SUPFAM" id="SSF51445">
    <property type="entry name" value="(Trans)glycosidases"/>
    <property type="match status" value="1"/>
</dbReference>
<dbReference type="PROSITE" id="PS01095">
    <property type="entry name" value="GH18_1"/>
    <property type="match status" value="1"/>
</dbReference>
<feature type="signal peptide" evidence="5">
    <location>
        <begin position="1"/>
        <end position="17"/>
    </location>
</feature>
<dbReference type="InterPro" id="IPR001223">
    <property type="entry name" value="Glyco_hydro18_cat"/>
</dbReference>
<dbReference type="GO" id="GO:0005975">
    <property type="term" value="P:carbohydrate metabolic process"/>
    <property type="evidence" value="ECO:0007669"/>
    <property type="project" value="InterPro"/>
</dbReference>
<evidence type="ECO:0000256" key="5">
    <source>
        <dbReference type="SAM" id="SignalP"/>
    </source>
</evidence>
<comment type="caution">
    <text evidence="7">The sequence shown here is derived from an EMBL/GenBank/DDBJ whole genome shotgun (WGS) entry which is preliminary data.</text>
</comment>
<proteinExistence type="inferred from homology"/>
<evidence type="ECO:0000256" key="2">
    <source>
        <dbReference type="ARBA" id="ARBA00023295"/>
    </source>
</evidence>
<dbReference type="InterPro" id="IPR001579">
    <property type="entry name" value="Glyco_hydro_18_chit_AS"/>
</dbReference>
<organism evidence="7 9">
    <name type="scientific">Vitis vinifera</name>
    <name type="common">Grape</name>
    <dbReference type="NCBI Taxonomy" id="29760"/>
    <lineage>
        <taxon>Eukaryota</taxon>
        <taxon>Viridiplantae</taxon>
        <taxon>Streptophyta</taxon>
        <taxon>Embryophyta</taxon>
        <taxon>Tracheophyta</taxon>
        <taxon>Spermatophyta</taxon>
        <taxon>Magnoliopsida</taxon>
        <taxon>eudicotyledons</taxon>
        <taxon>Gunneridae</taxon>
        <taxon>Pentapetalae</taxon>
        <taxon>rosids</taxon>
        <taxon>Vitales</taxon>
        <taxon>Vitaceae</taxon>
        <taxon>Viteae</taxon>
        <taxon>Vitis</taxon>
    </lineage>
</organism>
<evidence type="ECO:0000259" key="6">
    <source>
        <dbReference type="PROSITE" id="PS51910"/>
    </source>
</evidence>
<comment type="similarity">
    <text evidence="4">Belongs to the glycosyl hydrolase 18 family.</text>
</comment>
<evidence type="ECO:0000256" key="3">
    <source>
        <dbReference type="RuleBase" id="RU000489"/>
    </source>
</evidence>
<dbReference type="AlphaFoldDB" id="A0A438G0Y2"/>
<sequence length="307" mass="34311">MELLKLFISLFILQALCISPRSMQAAAQNSKLFREYIGAQFNNVKFSDVPINPDVEFHFILAFAIDYSSPSTSSNFPTNGKFNIFWDEQYLTPAHVSSIKSRHSNVKVGLSLGGATVGGKPVYFKPSSVDSWVSNAVTSLTKIIKQFHLDGIDVDYEQFSADPDSFTHCIGRLITTLKNNGVISYASIAPYNDDQAQSHYKALWRSYGHHIDYVNFQFYSYDTSTTVTQFLKYFEEQSSNYEGGKVLVSFLSHESGGLAPNKGFFTACERLKSQHKLHGIFVWCADDSLANGFPYEKKAQSLLASAS</sequence>
<protein>
    <submittedName>
        <fullName evidence="7">Chitinase 2</fullName>
    </submittedName>
</protein>
<dbReference type="Pfam" id="PF00704">
    <property type="entry name" value="Glyco_hydro_18"/>
    <property type="match status" value="1"/>
</dbReference>
<dbReference type="Proteomes" id="UP000288805">
    <property type="component" value="Unassembled WGS sequence"/>
</dbReference>
<evidence type="ECO:0000313" key="9">
    <source>
        <dbReference type="Proteomes" id="UP000288805"/>
    </source>
</evidence>
<dbReference type="EMBL" id="QGNW01000684">
    <property type="protein sequence ID" value="RVW65880.1"/>
    <property type="molecule type" value="Genomic_DNA"/>
</dbReference>
<reference evidence="7 9" key="1">
    <citation type="journal article" date="2018" name="PLoS Genet.">
        <title>Population sequencing reveals clonal diversity and ancestral inbreeding in the grapevine cultivar Chardonnay.</title>
        <authorList>
            <person name="Roach M.J."/>
            <person name="Johnson D.L."/>
            <person name="Bohlmann J."/>
            <person name="van Vuuren H.J."/>
            <person name="Jones S.J."/>
            <person name="Pretorius I.S."/>
            <person name="Schmidt S.A."/>
            <person name="Borneman A.R."/>
        </authorList>
    </citation>
    <scope>NUCLEOTIDE SEQUENCE [LARGE SCALE GENOMIC DNA]</scope>
    <source>
        <strain evidence="9">cv. Chardonnay</strain>
        <strain evidence="7">I10V1</strain>
        <tissue evidence="7">Leaf</tissue>
    </source>
</reference>